<dbReference type="InterPro" id="IPR013216">
    <property type="entry name" value="Methyltransf_11"/>
</dbReference>
<dbReference type="SUPFAM" id="SSF53335">
    <property type="entry name" value="S-adenosyl-L-methionine-dependent methyltransferases"/>
    <property type="match status" value="1"/>
</dbReference>
<protein>
    <submittedName>
        <fullName evidence="3">Methyltransferase-like protein 27</fullName>
    </submittedName>
</protein>
<keyword evidence="2" id="KW-1185">Reference proteome</keyword>
<reference evidence="3" key="1">
    <citation type="submission" date="2025-08" db="UniProtKB">
        <authorList>
            <consortium name="RefSeq"/>
        </authorList>
    </citation>
    <scope>IDENTIFICATION</scope>
</reference>
<gene>
    <name evidence="3" type="primary">LOC101857641</name>
</gene>
<dbReference type="InterPro" id="IPR029063">
    <property type="entry name" value="SAM-dependent_MTases_sf"/>
</dbReference>
<dbReference type="Gene3D" id="3.40.50.150">
    <property type="entry name" value="Vaccinia Virus protein VP39"/>
    <property type="match status" value="1"/>
</dbReference>
<dbReference type="Proteomes" id="UP000694888">
    <property type="component" value="Unplaced"/>
</dbReference>
<dbReference type="GeneID" id="101857641"/>
<evidence type="ECO:0000259" key="1">
    <source>
        <dbReference type="Pfam" id="PF08241"/>
    </source>
</evidence>
<organism evidence="2 3">
    <name type="scientific">Aplysia californica</name>
    <name type="common">California sea hare</name>
    <dbReference type="NCBI Taxonomy" id="6500"/>
    <lineage>
        <taxon>Eukaryota</taxon>
        <taxon>Metazoa</taxon>
        <taxon>Spiralia</taxon>
        <taxon>Lophotrochozoa</taxon>
        <taxon>Mollusca</taxon>
        <taxon>Gastropoda</taxon>
        <taxon>Heterobranchia</taxon>
        <taxon>Euthyneura</taxon>
        <taxon>Tectipleura</taxon>
        <taxon>Aplysiida</taxon>
        <taxon>Aplysioidea</taxon>
        <taxon>Aplysiidae</taxon>
        <taxon>Aplysia</taxon>
    </lineage>
</organism>
<dbReference type="Pfam" id="PF08241">
    <property type="entry name" value="Methyltransf_11"/>
    <property type="match status" value="1"/>
</dbReference>
<name>A0ABM0ZZU9_APLCA</name>
<evidence type="ECO:0000313" key="2">
    <source>
        <dbReference type="Proteomes" id="UP000694888"/>
    </source>
</evidence>
<proteinExistence type="predicted"/>
<evidence type="ECO:0000313" key="3">
    <source>
        <dbReference type="RefSeq" id="XP_012937949.1"/>
    </source>
</evidence>
<accession>A0ABM0ZZU9</accession>
<feature type="domain" description="Methyltransferase type 11" evidence="1">
    <location>
        <begin position="75"/>
        <end position="170"/>
    </location>
</feature>
<sequence length="225" mass="24834">MSDNQSGDWTTNLDSINTKLVWPDITIAESQELYRVWAESGTYDQVIKDPAAYNGPKALLKAVQSVVTDKNALFLDIGAGTGLVGEVLNESGYKNLHALEPQPKFAELTGSKGFYSKVFTQFIGGDSPVSAPDDTYDVLVSSGAFAPGHIPCSAIPEAIRLVKPGGYIIICLREENLTIATEYRGRLEPLWNKLEEETKWKLIEKTRYPNHYADKGGLCILYRVC</sequence>
<dbReference type="RefSeq" id="XP_012937949.1">
    <property type="nucleotide sequence ID" value="XM_013082495.2"/>
</dbReference>
<dbReference type="CDD" id="cd02440">
    <property type="entry name" value="AdoMet_MTases"/>
    <property type="match status" value="1"/>
</dbReference>